<dbReference type="EMBL" id="BMAV01027823">
    <property type="protein sequence ID" value="GFS62583.1"/>
    <property type="molecule type" value="Genomic_DNA"/>
</dbReference>
<dbReference type="Proteomes" id="UP000886998">
    <property type="component" value="Unassembled WGS sequence"/>
</dbReference>
<evidence type="ECO:0000313" key="1">
    <source>
        <dbReference type="EMBL" id="GFS62583.1"/>
    </source>
</evidence>
<dbReference type="AlphaFoldDB" id="A0A8X6JVX5"/>
<keyword evidence="2" id="KW-1185">Reference proteome</keyword>
<comment type="caution">
    <text evidence="1">The sequence shown here is derived from an EMBL/GenBank/DDBJ whole genome shotgun (WGS) entry which is preliminary data.</text>
</comment>
<accession>A0A8X6JVX5</accession>
<protein>
    <submittedName>
        <fullName evidence="1">Uncharacterized protein</fullName>
    </submittedName>
</protein>
<organism evidence="1 2">
    <name type="scientific">Trichonephila inaurata madagascariensis</name>
    <dbReference type="NCBI Taxonomy" id="2747483"/>
    <lineage>
        <taxon>Eukaryota</taxon>
        <taxon>Metazoa</taxon>
        <taxon>Ecdysozoa</taxon>
        <taxon>Arthropoda</taxon>
        <taxon>Chelicerata</taxon>
        <taxon>Arachnida</taxon>
        <taxon>Araneae</taxon>
        <taxon>Araneomorphae</taxon>
        <taxon>Entelegynae</taxon>
        <taxon>Araneoidea</taxon>
        <taxon>Nephilidae</taxon>
        <taxon>Trichonephila</taxon>
        <taxon>Trichonephila inaurata</taxon>
    </lineage>
</organism>
<proteinExistence type="predicted"/>
<name>A0A8X6JVX5_9ARAC</name>
<evidence type="ECO:0000313" key="2">
    <source>
        <dbReference type="Proteomes" id="UP000886998"/>
    </source>
</evidence>
<gene>
    <name evidence="1" type="ORF">TNIN_97431</name>
</gene>
<sequence>MATLAQSMAKLDKAFNRDPSRARFFNIMINDLLSFIDNAVPEINSLLYTDNLVLWATGSDIPKLESTLNSTLVTLANWSLENDFKLLIRQILNFSP</sequence>
<reference evidence="1" key="1">
    <citation type="submission" date="2020-08" db="EMBL/GenBank/DDBJ databases">
        <title>Multicomponent nature underlies the extraordinary mechanical properties of spider dragline silk.</title>
        <authorList>
            <person name="Kono N."/>
            <person name="Nakamura H."/>
            <person name="Mori M."/>
            <person name="Yoshida Y."/>
            <person name="Ohtoshi R."/>
            <person name="Malay A.D."/>
            <person name="Moran D.A.P."/>
            <person name="Tomita M."/>
            <person name="Numata K."/>
            <person name="Arakawa K."/>
        </authorList>
    </citation>
    <scope>NUCLEOTIDE SEQUENCE</scope>
</reference>